<feature type="non-terminal residue" evidence="6">
    <location>
        <position position="102"/>
    </location>
</feature>
<dbReference type="InterPro" id="IPR036971">
    <property type="entry name" value="PDEase_catalytic_dom_sf"/>
</dbReference>
<evidence type="ECO:0000313" key="6">
    <source>
        <dbReference type="EMBL" id="KFH17266.1"/>
    </source>
</evidence>
<gene>
    <name evidence="6" type="ORF">TGMAS_233065C</name>
</gene>
<evidence type="ECO:0000256" key="3">
    <source>
        <dbReference type="PIRSR" id="PIRSR623088-1"/>
    </source>
</evidence>
<protein>
    <submittedName>
        <fullName evidence="6">3'5'-cyclic nucleotide phosphodiesterase domain-containing protein</fullName>
        <ecNumber evidence="6">3.1.4.17</ecNumber>
    </submittedName>
</protein>
<feature type="binding site" evidence="4">
    <location>
        <position position="21"/>
    </location>
    <ligand>
        <name>Zn(2+)</name>
        <dbReference type="ChEBI" id="CHEBI:29105"/>
        <label>1</label>
    </ligand>
</feature>
<accession>A0A086QXD4</accession>
<name>A0A086QXD4_TOXGO</name>
<comment type="caution">
    <text evidence="6">The sequence shown here is derived from an EMBL/GenBank/DDBJ whole genome shotgun (WGS) entry which is preliminary data.</text>
</comment>
<dbReference type="EC" id="3.1.4.17" evidence="6"/>
<evidence type="ECO:0000256" key="2">
    <source>
        <dbReference type="ARBA" id="ARBA00022801"/>
    </source>
</evidence>
<dbReference type="Proteomes" id="UP000028821">
    <property type="component" value="Unassembled WGS sequence"/>
</dbReference>
<dbReference type="PROSITE" id="PS51845">
    <property type="entry name" value="PDEASE_I_2"/>
    <property type="match status" value="1"/>
</dbReference>
<feature type="domain" description="PDEase" evidence="5">
    <location>
        <begin position="1"/>
        <end position="102"/>
    </location>
</feature>
<feature type="binding site" evidence="4">
    <location>
        <position position="58"/>
    </location>
    <ligand>
        <name>Zn(2+)</name>
        <dbReference type="ChEBI" id="CHEBI:29105"/>
        <label>1</label>
    </ligand>
</feature>
<proteinExistence type="predicted"/>
<keyword evidence="1 4" id="KW-0479">Metal-binding</keyword>
<dbReference type="EMBL" id="AEXC02000332">
    <property type="protein sequence ID" value="KFH17266.1"/>
    <property type="molecule type" value="Genomic_DNA"/>
</dbReference>
<dbReference type="InterPro" id="IPR023174">
    <property type="entry name" value="PDEase_CS"/>
</dbReference>
<feature type="active site" description="Proton donor" evidence="3">
    <location>
        <position position="17"/>
    </location>
</feature>
<organism evidence="6 7">
    <name type="scientific">Toxoplasma gondii MAS</name>
    <dbReference type="NCBI Taxonomy" id="943118"/>
    <lineage>
        <taxon>Eukaryota</taxon>
        <taxon>Sar</taxon>
        <taxon>Alveolata</taxon>
        <taxon>Apicomplexa</taxon>
        <taxon>Conoidasida</taxon>
        <taxon>Coccidia</taxon>
        <taxon>Eucoccidiorida</taxon>
        <taxon>Eimeriorina</taxon>
        <taxon>Sarcocystidae</taxon>
        <taxon>Toxoplasma</taxon>
    </lineage>
</organism>
<dbReference type="CDD" id="cd00077">
    <property type="entry name" value="HDc"/>
    <property type="match status" value="1"/>
</dbReference>
<evidence type="ECO:0000256" key="1">
    <source>
        <dbReference type="ARBA" id="ARBA00022723"/>
    </source>
</evidence>
<feature type="binding site" evidence="4">
    <location>
        <position position="57"/>
    </location>
    <ligand>
        <name>Zn(2+)</name>
        <dbReference type="ChEBI" id="CHEBI:29105"/>
        <label>1</label>
    </ligand>
</feature>
<dbReference type="Gene3D" id="1.10.1300.10">
    <property type="entry name" value="3'5'-cyclic nucleotide phosphodiesterase, catalytic domain"/>
    <property type="match status" value="1"/>
</dbReference>
<keyword evidence="2 6" id="KW-0378">Hydrolase</keyword>
<dbReference type="InterPro" id="IPR002073">
    <property type="entry name" value="PDEase_catalytic_dom"/>
</dbReference>
<dbReference type="InterPro" id="IPR003607">
    <property type="entry name" value="HD/PDEase_dom"/>
</dbReference>
<dbReference type="GO" id="GO:0004114">
    <property type="term" value="F:3',5'-cyclic-nucleotide phosphodiesterase activity"/>
    <property type="evidence" value="ECO:0007669"/>
    <property type="project" value="UniProtKB-EC"/>
</dbReference>
<dbReference type="PROSITE" id="PS00126">
    <property type="entry name" value="PDEASE_I_1"/>
    <property type="match status" value="1"/>
</dbReference>
<reference evidence="6 7" key="1">
    <citation type="submission" date="2014-04" db="EMBL/GenBank/DDBJ databases">
        <authorList>
            <person name="Sibley D."/>
            <person name="Venepally P."/>
            <person name="Karamycheva S."/>
            <person name="Hadjithomas M."/>
            <person name="Khan A."/>
            <person name="Brunk B."/>
            <person name="Roos D."/>
            <person name="Caler E."/>
            <person name="Lorenzi H."/>
        </authorList>
    </citation>
    <scope>NUCLEOTIDE SEQUENCE [LARGE SCALE GENOMIC DNA]</scope>
    <source>
        <strain evidence="6 7">MAS</strain>
    </source>
</reference>
<sequence length="102" mass="11644">MGFAVALYKNYEQNPYHNFFHALNVAQVCCLLMALPDVAARFQPLDYFVLSVAALGHDLGHPGANNLFVNRNDCLPSRLYQNRSVLENYHAALLFQILRYEL</sequence>
<dbReference type="AlphaFoldDB" id="A0A086QXD4"/>
<dbReference type="Pfam" id="PF00233">
    <property type="entry name" value="PDEase_I"/>
    <property type="match status" value="1"/>
</dbReference>
<feature type="binding site" evidence="4">
    <location>
        <position position="58"/>
    </location>
    <ligand>
        <name>Zn(2+)</name>
        <dbReference type="ChEBI" id="CHEBI:29105"/>
        <label>2</label>
    </ligand>
</feature>
<dbReference type="VEuPathDB" id="ToxoDB:TGMAS_233065C"/>
<evidence type="ECO:0000256" key="4">
    <source>
        <dbReference type="PIRSR" id="PIRSR623088-3"/>
    </source>
</evidence>
<evidence type="ECO:0000313" key="7">
    <source>
        <dbReference type="Proteomes" id="UP000028821"/>
    </source>
</evidence>
<dbReference type="GO" id="GO:0046872">
    <property type="term" value="F:metal ion binding"/>
    <property type="evidence" value="ECO:0007669"/>
    <property type="project" value="UniProtKB-KW"/>
</dbReference>
<evidence type="ECO:0000259" key="5">
    <source>
        <dbReference type="PROSITE" id="PS51845"/>
    </source>
</evidence>
<dbReference type="GO" id="GO:0007165">
    <property type="term" value="P:signal transduction"/>
    <property type="evidence" value="ECO:0007669"/>
    <property type="project" value="InterPro"/>
</dbReference>
<dbReference type="SUPFAM" id="SSF109604">
    <property type="entry name" value="HD-domain/PDEase-like"/>
    <property type="match status" value="1"/>
</dbReference>
<dbReference type="PANTHER" id="PTHR11347">
    <property type="entry name" value="CYCLIC NUCLEOTIDE PHOSPHODIESTERASE"/>
    <property type="match status" value="1"/>
</dbReference>
<dbReference type="PRINTS" id="PR00387">
    <property type="entry name" value="PDIESTERASE1"/>
</dbReference>
<dbReference type="InterPro" id="IPR023088">
    <property type="entry name" value="PDEase"/>
</dbReference>